<name>A0A067Q8S0_9AGAM</name>
<evidence type="ECO:0000256" key="1">
    <source>
        <dbReference type="SAM" id="MobiDB-lite"/>
    </source>
</evidence>
<proteinExistence type="predicted"/>
<gene>
    <name evidence="2" type="ORF">JAAARDRAFT_127984</name>
</gene>
<feature type="region of interest" description="Disordered" evidence="1">
    <location>
        <begin position="1"/>
        <end position="101"/>
    </location>
</feature>
<protein>
    <submittedName>
        <fullName evidence="2">Uncharacterized protein</fullName>
    </submittedName>
</protein>
<organism evidence="2 3">
    <name type="scientific">Jaapia argillacea MUCL 33604</name>
    <dbReference type="NCBI Taxonomy" id="933084"/>
    <lineage>
        <taxon>Eukaryota</taxon>
        <taxon>Fungi</taxon>
        <taxon>Dikarya</taxon>
        <taxon>Basidiomycota</taxon>
        <taxon>Agaricomycotina</taxon>
        <taxon>Agaricomycetes</taxon>
        <taxon>Agaricomycetidae</taxon>
        <taxon>Jaapiales</taxon>
        <taxon>Jaapiaceae</taxon>
        <taxon>Jaapia</taxon>
    </lineage>
</organism>
<dbReference type="HOGENOM" id="CLU_1489234_0_0_1"/>
<dbReference type="EMBL" id="KL197716">
    <property type="protein sequence ID" value="KDQ58976.1"/>
    <property type="molecule type" value="Genomic_DNA"/>
</dbReference>
<reference evidence="3" key="1">
    <citation type="journal article" date="2014" name="Proc. Natl. Acad. Sci. U.S.A.">
        <title>Extensive sampling of basidiomycete genomes demonstrates inadequacy of the white-rot/brown-rot paradigm for wood decay fungi.</title>
        <authorList>
            <person name="Riley R."/>
            <person name="Salamov A.A."/>
            <person name="Brown D.W."/>
            <person name="Nagy L.G."/>
            <person name="Floudas D."/>
            <person name="Held B.W."/>
            <person name="Levasseur A."/>
            <person name="Lombard V."/>
            <person name="Morin E."/>
            <person name="Otillar R."/>
            <person name="Lindquist E.A."/>
            <person name="Sun H."/>
            <person name="LaButti K.M."/>
            <person name="Schmutz J."/>
            <person name="Jabbour D."/>
            <person name="Luo H."/>
            <person name="Baker S.E."/>
            <person name="Pisabarro A.G."/>
            <person name="Walton J.D."/>
            <person name="Blanchette R.A."/>
            <person name="Henrissat B."/>
            <person name="Martin F."/>
            <person name="Cullen D."/>
            <person name="Hibbett D.S."/>
            <person name="Grigoriev I.V."/>
        </authorList>
    </citation>
    <scope>NUCLEOTIDE SEQUENCE [LARGE SCALE GENOMIC DNA]</scope>
    <source>
        <strain evidence="3">MUCL 33604</strain>
    </source>
</reference>
<sequence>MIPTSHYHDRRLSAPFTAPSGHLSVEPSRGSPNRDRPYHRYSPYPVPESVGSSCDSSPVDPPYLSFGEPGPSSISPSQRSNMEGEFSERISLPPLHTPASRGIRYSSSVASFTLPPISSLESMSGKDAFDSAAVLRRLKLDDDDDPDDQLGFDDEDEHPIRPTDEQLWSRRRSLSAPPSNA</sequence>
<keyword evidence="3" id="KW-1185">Reference proteome</keyword>
<feature type="compositionally biased region" description="Polar residues" evidence="1">
    <location>
        <begin position="72"/>
        <end position="81"/>
    </location>
</feature>
<dbReference type="InParanoid" id="A0A067Q8S0"/>
<evidence type="ECO:0000313" key="2">
    <source>
        <dbReference type="EMBL" id="KDQ58976.1"/>
    </source>
</evidence>
<accession>A0A067Q8S0</accession>
<feature type="region of interest" description="Disordered" evidence="1">
    <location>
        <begin position="139"/>
        <end position="181"/>
    </location>
</feature>
<feature type="compositionally biased region" description="Basic and acidic residues" evidence="1">
    <location>
        <begin position="1"/>
        <end position="12"/>
    </location>
</feature>
<dbReference type="Proteomes" id="UP000027265">
    <property type="component" value="Unassembled WGS sequence"/>
</dbReference>
<dbReference type="AlphaFoldDB" id="A0A067Q8S0"/>
<evidence type="ECO:0000313" key="3">
    <source>
        <dbReference type="Proteomes" id="UP000027265"/>
    </source>
</evidence>
<feature type="compositionally biased region" description="Basic and acidic residues" evidence="1">
    <location>
        <begin position="158"/>
        <end position="168"/>
    </location>
</feature>
<feature type="compositionally biased region" description="Acidic residues" evidence="1">
    <location>
        <begin position="141"/>
        <end position="157"/>
    </location>
</feature>